<dbReference type="Pfam" id="PF07995">
    <property type="entry name" value="GSDH"/>
    <property type="match status" value="1"/>
</dbReference>
<accession>A0A8J3KQI4</accession>
<dbReference type="InterPro" id="IPR011042">
    <property type="entry name" value="6-blade_b-propeller_TolB-like"/>
</dbReference>
<comment type="caution">
    <text evidence="2">The sequence shown here is derived from an EMBL/GenBank/DDBJ whole genome shotgun (WGS) entry which is preliminary data.</text>
</comment>
<name>A0A8J3KQI4_9ACTN</name>
<sequence>MSSRRARNGIIAAAAAFAFTAGCSEQPDTIASQAPPVPSAGSTAAATFSPRTAEVKTLVTGLRAPWGVAFLPDGGALVTERDTRRVVQVGPGSSGGRLTVTEVGMIREADSGGEGGLLGIAVSPQYAQDKTVFLYYTAADDNRVARWKLGGRPEPIVTGIPISGIHNGGRLAFGPDGYLYATTGDAATRGNSQDLKSLGGKILRMTPDGRPAPGNPYGTLVWSYGHRNVQGIAWDSGGHLWATEFGQNTWDEINRIEPGKNYGWPEVEGAAGEGQYVDPVVAWPTDEASCSGAAMAGDVLVAACLRGERLWLVPVRADGTLRAAPAAALVGEYGRLRDAHTAPDGSVWVLTSNHDGRGEPVESDDRILAVTLARA</sequence>
<dbReference type="RefSeq" id="WP_203693592.1">
    <property type="nucleotide sequence ID" value="NZ_BAAALC010000008.1"/>
</dbReference>
<dbReference type="Gene3D" id="2.120.10.30">
    <property type="entry name" value="TolB, C-terminal domain"/>
    <property type="match status" value="1"/>
</dbReference>
<dbReference type="InterPro" id="IPR012938">
    <property type="entry name" value="Glc/Sorbosone_DH"/>
</dbReference>
<dbReference type="InterPro" id="IPR011041">
    <property type="entry name" value="Quinoprot_gluc/sorb_DH_b-prop"/>
</dbReference>
<evidence type="ECO:0000313" key="2">
    <source>
        <dbReference type="EMBL" id="GIG07242.1"/>
    </source>
</evidence>
<keyword evidence="3" id="KW-1185">Reference proteome</keyword>
<feature type="domain" description="Glucose/Sorbosone dehydrogenase" evidence="1">
    <location>
        <begin position="62"/>
        <end position="357"/>
    </location>
</feature>
<reference evidence="2 3" key="1">
    <citation type="submission" date="2021-01" db="EMBL/GenBank/DDBJ databases">
        <title>Whole genome shotgun sequence of Catellatospora coxensis NBRC 107359.</title>
        <authorList>
            <person name="Komaki H."/>
            <person name="Tamura T."/>
        </authorList>
    </citation>
    <scope>NUCLEOTIDE SEQUENCE [LARGE SCALE GENOMIC DNA]</scope>
    <source>
        <strain evidence="2 3">NBRC 107359</strain>
    </source>
</reference>
<evidence type="ECO:0000259" key="1">
    <source>
        <dbReference type="Pfam" id="PF07995"/>
    </source>
</evidence>
<dbReference type="Proteomes" id="UP000630887">
    <property type="component" value="Unassembled WGS sequence"/>
</dbReference>
<organism evidence="2 3">
    <name type="scientific">Catellatospora coxensis</name>
    <dbReference type="NCBI Taxonomy" id="310354"/>
    <lineage>
        <taxon>Bacteria</taxon>
        <taxon>Bacillati</taxon>
        <taxon>Actinomycetota</taxon>
        <taxon>Actinomycetes</taxon>
        <taxon>Micromonosporales</taxon>
        <taxon>Micromonosporaceae</taxon>
        <taxon>Catellatospora</taxon>
    </lineage>
</organism>
<dbReference type="PANTHER" id="PTHR19328:SF13">
    <property type="entry name" value="HIPL1 PROTEIN"/>
    <property type="match status" value="1"/>
</dbReference>
<dbReference type="PROSITE" id="PS51257">
    <property type="entry name" value="PROKAR_LIPOPROTEIN"/>
    <property type="match status" value="1"/>
</dbReference>
<dbReference type="PANTHER" id="PTHR19328">
    <property type="entry name" value="HEDGEHOG-INTERACTING PROTEIN"/>
    <property type="match status" value="1"/>
</dbReference>
<dbReference type="AlphaFoldDB" id="A0A8J3KQI4"/>
<evidence type="ECO:0000313" key="3">
    <source>
        <dbReference type="Proteomes" id="UP000630887"/>
    </source>
</evidence>
<dbReference type="SUPFAM" id="SSF50952">
    <property type="entry name" value="Soluble quinoprotein glucose dehydrogenase"/>
    <property type="match status" value="1"/>
</dbReference>
<gene>
    <name evidence="2" type="ORF">Cco03nite_39420</name>
</gene>
<dbReference type="EMBL" id="BONI01000032">
    <property type="protein sequence ID" value="GIG07242.1"/>
    <property type="molecule type" value="Genomic_DNA"/>
</dbReference>
<protein>
    <submittedName>
        <fullName evidence="2">Oxidoreductase</fullName>
    </submittedName>
</protein>
<proteinExistence type="predicted"/>